<name>A0A0F9JD57_9ZZZZ</name>
<reference evidence="2" key="1">
    <citation type="journal article" date="2015" name="Nature">
        <title>Complex archaea that bridge the gap between prokaryotes and eukaryotes.</title>
        <authorList>
            <person name="Spang A."/>
            <person name="Saw J.H."/>
            <person name="Jorgensen S.L."/>
            <person name="Zaremba-Niedzwiedzka K."/>
            <person name="Martijn J."/>
            <person name="Lind A.E."/>
            <person name="van Eijk R."/>
            <person name="Schleper C."/>
            <person name="Guy L."/>
            <person name="Ettema T.J."/>
        </authorList>
    </citation>
    <scope>NUCLEOTIDE SEQUENCE</scope>
</reference>
<accession>A0A0F9JD57</accession>
<evidence type="ECO:0000256" key="1">
    <source>
        <dbReference type="SAM" id="MobiDB-lite"/>
    </source>
</evidence>
<sequence>NEMVQASAYTPDSTRASTVDGENKEEARE</sequence>
<dbReference type="AlphaFoldDB" id="A0A0F9JD57"/>
<organism evidence="2">
    <name type="scientific">marine sediment metagenome</name>
    <dbReference type="NCBI Taxonomy" id="412755"/>
    <lineage>
        <taxon>unclassified sequences</taxon>
        <taxon>metagenomes</taxon>
        <taxon>ecological metagenomes</taxon>
    </lineage>
</organism>
<dbReference type="EMBL" id="LAZR01018285">
    <property type="protein sequence ID" value="KKL96977.1"/>
    <property type="molecule type" value="Genomic_DNA"/>
</dbReference>
<feature type="compositionally biased region" description="Polar residues" evidence="1">
    <location>
        <begin position="7"/>
        <end position="17"/>
    </location>
</feature>
<comment type="caution">
    <text evidence="2">The sequence shown here is derived from an EMBL/GenBank/DDBJ whole genome shotgun (WGS) entry which is preliminary data.</text>
</comment>
<proteinExistence type="predicted"/>
<feature type="region of interest" description="Disordered" evidence="1">
    <location>
        <begin position="1"/>
        <end position="29"/>
    </location>
</feature>
<gene>
    <name evidence="2" type="ORF">LCGC14_1839140</name>
</gene>
<protein>
    <submittedName>
        <fullName evidence="2">Uncharacterized protein</fullName>
    </submittedName>
</protein>
<feature type="non-terminal residue" evidence="2">
    <location>
        <position position="1"/>
    </location>
</feature>
<evidence type="ECO:0000313" key="2">
    <source>
        <dbReference type="EMBL" id="KKL96977.1"/>
    </source>
</evidence>